<dbReference type="Proteomes" id="UP001497453">
    <property type="component" value="Chromosome 6"/>
</dbReference>
<evidence type="ECO:0000313" key="2">
    <source>
        <dbReference type="EMBL" id="CAL1711560.1"/>
    </source>
</evidence>
<keyword evidence="3" id="KW-1185">Reference proteome</keyword>
<protein>
    <recommendedName>
        <fullName evidence="4">Clathrin light chain</fullName>
    </recommendedName>
</protein>
<proteinExistence type="predicted"/>
<evidence type="ECO:0008006" key="4">
    <source>
        <dbReference type="Google" id="ProtNLM"/>
    </source>
</evidence>
<reference evidence="3" key="1">
    <citation type="submission" date="2024-04" db="EMBL/GenBank/DDBJ databases">
        <authorList>
            <person name="Shaw F."/>
            <person name="Minotto A."/>
        </authorList>
    </citation>
    <scope>NUCLEOTIDE SEQUENCE [LARGE SCALE GENOMIC DNA]</scope>
</reference>
<gene>
    <name evidence="2" type="ORF">GFSPODELE1_LOCUS8396</name>
</gene>
<feature type="region of interest" description="Disordered" evidence="1">
    <location>
        <begin position="46"/>
        <end position="85"/>
    </location>
</feature>
<name>A0ABP1DUQ6_9APHY</name>
<accession>A0ABP1DUQ6</accession>
<evidence type="ECO:0000313" key="3">
    <source>
        <dbReference type="Proteomes" id="UP001497453"/>
    </source>
</evidence>
<sequence>MTDFLARESELLGDEFSTPTATGGSFATAGGDIDFDSAAAAFPDISLDGTGDIPPPIASIPSTNSSSGFSFEDFGTPPSERTTEVKVTGNDEIEKFESDFPEIEVPQILLLSNFYLKADSADVLATRPTVRCYHPNIRTSATTFCAGFVDTYFQPADR</sequence>
<feature type="compositionally biased region" description="Polar residues" evidence="1">
    <location>
        <begin position="60"/>
        <end position="69"/>
    </location>
</feature>
<feature type="compositionally biased region" description="Basic and acidic residues" evidence="1">
    <location>
        <begin position="1"/>
        <end position="10"/>
    </location>
</feature>
<feature type="region of interest" description="Disordered" evidence="1">
    <location>
        <begin position="1"/>
        <end position="25"/>
    </location>
</feature>
<evidence type="ECO:0000256" key="1">
    <source>
        <dbReference type="SAM" id="MobiDB-lite"/>
    </source>
</evidence>
<dbReference type="EMBL" id="OZ037949">
    <property type="protein sequence ID" value="CAL1711560.1"/>
    <property type="molecule type" value="Genomic_DNA"/>
</dbReference>
<organism evidence="2 3">
    <name type="scientific">Somion occarium</name>
    <dbReference type="NCBI Taxonomy" id="3059160"/>
    <lineage>
        <taxon>Eukaryota</taxon>
        <taxon>Fungi</taxon>
        <taxon>Dikarya</taxon>
        <taxon>Basidiomycota</taxon>
        <taxon>Agaricomycotina</taxon>
        <taxon>Agaricomycetes</taxon>
        <taxon>Polyporales</taxon>
        <taxon>Cerrenaceae</taxon>
        <taxon>Somion</taxon>
    </lineage>
</organism>